<evidence type="ECO:0000256" key="1">
    <source>
        <dbReference type="SAM" id="Phobius"/>
    </source>
</evidence>
<feature type="transmembrane region" description="Helical" evidence="1">
    <location>
        <begin position="7"/>
        <end position="24"/>
    </location>
</feature>
<keyword evidence="1" id="KW-0472">Membrane</keyword>
<evidence type="ECO:0000313" key="2">
    <source>
        <dbReference type="EMBL" id="MBC6490683.1"/>
    </source>
</evidence>
<keyword evidence="1" id="KW-0812">Transmembrane</keyword>
<keyword evidence="3" id="KW-1185">Reference proteome</keyword>
<sequence>MLRRKDIIFLLISISLGICGLFYLSGLTLILLIIYVWGLFFGIGFMLSSIYLGRKALKLGIYLIIPIMTNFISKEVLLNYRQMKATKLISQLDSYYLKNGNYPKKIDSTFEIRNSWLSYSSTSDNQTFSISFFIGGLTEYQYDSKRDSWFTIN</sequence>
<protein>
    <recommendedName>
        <fullName evidence="4">DUF4131 domain-containing protein</fullName>
    </recommendedName>
</protein>
<keyword evidence="1" id="KW-1133">Transmembrane helix</keyword>
<dbReference type="EMBL" id="MBUA01000006">
    <property type="protein sequence ID" value="MBC6490683.1"/>
    <property type="molecule type" value="Genomic_DNA"/>
</dbReference>
<comment type="caution">
    <text evidence="2">The sequence shown here is derived from an EMBL/GenBank/DDBJ whole genome shotgun (WGS) entry which is preliminary data.</text>
</comment>
<evidence type="ECO:0000313" key="3">
    <source>
        <dbReference type="Proteomes" id="UP000765802"/>
    </source>
</evidence>
<gene>
    <name evidence="2" type="ORF">BC349_19625</name>
</gene>
<feature type="transmembrane region" description="Helical" evidence="1">
    <location>
        <begin position="59"/>
        <end position="80"/>
    </location>
</feature>
<evidence type="ECO:0008006" key="4">
    <source>
        <dbReference type="Google" id="ProtNLM"/>
    </source>
</evidence>
<organism evidence="2 3">
    <name type="scientific">Flavihumibacter stibioxidans</name>
    <dbReference type="NCBI Taxonomy" id="1834163"/>
    <lineage>
        <taxon>Bacteria</taxon>
        <taxon>Pseudomonadati</taxon>
        <taxon>Bacteroidota</taxon>
        <taxon>Chitinophagia</taxon>
        <taxon>Chitinophagales</taxon>
        <taxon>Chitinophagaceae</taxon>
        <taxon>Flavihumibacter</taxon>
    </lineage>
</organism>
<proteinExistence type="predicted"/>
<accession>A0ABR7M6M0</accession>
<dbReference type="Proteomes" id="UP000765802">
    <property type="component" value="Unassembled WGS sequence"/>
</dbReference>
<reference evidence="2 3" key="1">
    <citation type="submission" date="2016-07" db="EMBL/GenBank/DDBJ databases">
        <title>Genome analysis of Flavihumibacter stibioxidans YS-17.</title>
        <authorList>
            <person name="Shi K."/>
            <person name="Han Y."/>
            <person name="Wang G."/>
        </authorList>
    </citation>
    <scope>NUCLEOTIDE SEQUENCE [LARGE SCALE GENOMIC DNA]</scope>
    <source>
        <strain evidence="2 3">YS-17</strain>
    </source>
</reference>
<feature type="transmembrane region" description="Helical" evidence="1">
    <location>
        <begin position="30"/>
        <end position="52"/>
    </location>
</feature>
<name>A0ABR7M6M0_9BACT</name>
<dbReference type="RefSeq" id="WP_379802497.1">
    <property type="nucleotide sequence ID" value="NZ_JBHULF010000040.1"/>
</dbReference>